<dbReference type="AlphaFoldDB" id="A0A067LA21"/>
<evidence type="ECO:0008006" key="3">
    <source>
        <dbReference type="Google" id="ProtNLM"/>
    </source>
</evidence>
<name>A0A067LA21_JATCU</name>
<accession>A0A067LA21</accession>
<dbReference type="PANTHER" id="PTHR34145:SF28">
    <property type="entry name" value="F-BOX DOMAIN-CONTAINING PROTEIN"/>
    <property type="match status" value="1"/>
</dbReference>
<evidence type="ECO:0000313" key="2">
    <source>
        <dbReference type="Proteomes" id="UP000027138"/>
    </source>
</evidence>
<keyword evidence="2" id="KW-1185">Reference proteome</keyword>
<dbReference type="OrthoDB" id="613853at2759"/>
<organism evidence="1 2">
    <name type="scientific">Jatropha curcas</name>
    <name type="common">Barbados nut</name>
    <dbReference type="NCBI Taxonomy" id="180498"/>
    <lineage>
        <taxon>Eukaryota</taxon>
        <taxon>Viridiplantae</taxon>
        <taxon>Streptophyta</taxon>
        <taxon>Embryophyta</taxon>
        <taxon>Tracheophyta</taxon>
        <taxon>Spermatophyta</taxon>
        <taxon>Magnoliopsida</taxon>
        <taxon>eudicotyledons</taxon>
        <taxon>Gunneridae</taxon>
        <taxon>Pentapetalae</taxon>
        <taxon>rosids</taxon>
        <taxon>fabids</taxon>
        <taxon>Malpighiales</taxon>
        <taxon>Euphorbiaceae</taxon>
        <taxon>Crotonoideae</taxon>
        <taxon>Jatropheae</taxon>
        <taxon>Jatropha</taxon>
    </lineage>
</organism>
<gene>
    <name evidence="1" type="ORF">JCGZ_05555</name>
</gene>
<evidence type="ECO:0000313" key="1">
    <source>
        <dbReference type="EMBL" id="KDP44088.1"/>
    </source>
</evidence>
<dbReference type="PANTHER" id="PTHR34145">
    <property type="entry name" value="OS02G0105600 PROTEIN"/>
    <property type="match status" value="1"/>
</dbReference>
<dbReference type="EMBL" id="KK914256">
    <property type="protein sequence ID" value="KDP44088.1"/>
    <property type="molecule type" value="Genomic_DNA"/>
</dbReference>
<proteinExistence type="predicted"/>
<reference evidence="1 2" key="1">
    <citation type="journal article" date="2014" name="PLoS ONE">
        <title>Global Analysis of Gene Expression Profiles in Physic Nut (Jatropha curcas L.) Seedlings Exposed to Salt Stress.</title>
        <authorList>
            <person name="Zhang L."/>
            <person name="Zhang C."/>
            <person name="Wu P."/>
            <person name="Chen Y."/>
            <person name="Li M."/>
            <person name="Jiang H."/>
            <person name="Wu G."/>
        </authorList>
    </citation>
    <scope>NUCLEOTIDE SEQUENCE [LARGE SCALE GENOMIC DNA]</scope>
    <source>
        <strain evidence="2">cv. GZQX0401</strain>
        <tissue evidence="1">Young leaves</tissue>
    </source>
</reference>
<sequence>MKDAAKAGLVSRRWRNFDIKNKRGYDGFTQYMANMSSVTFPKLPNLKVLVLSANVIHCGCNGFPFPLKACPFLQKFELHYHGNGMDISSRDVMMAAEFRHEHHKEIELIGFQGNKVDMETSLYLVKIAVALEMFTNAVQVKSFKEYSPKVKQRHVGAMELGRRRMARERAQKLETELPRNAKLVIL</sequence>
<dbReference type="InterPro" id="IPR053772">
    <property type="entry name" value="At1g61320/At1g61330-like"/>
</dbReference>
<protein>
    <recommendedName>
        <fullName evidence="3">FBD domain-containing protein</fullName>
    </recommendedName>
</protein>
<dbReference type="Proteomes" id="UP000027138">
    <property type="component" value="Unassembled WGS sequence"/>
</dbReference>